<evidence type="ECO:0000313" key="3">
    <source>
        <dbReference type="Proteomes" id="UP000273405"/>
    </source>
</evidence>
<comment type="caution">
    <text evidence="2">The sequence shown here is derived from an EMBL/GenBank/DDBJ whole genome shotgun (WGS) entry which is preliminary data.</text>
</comment>
<dbReference type="InterPro" id="IPR027383">
    <property type="entry name" value="Znf_put"/>
</dbReference>
<dbReference type="Pfam" id="PF13490">
    <property type="entry name" value="zf-HC2"/>
    <property type="match status" value="1"/>
</dbReference>
<protein>
    <submittedName>
        <fullName evidence="2">Zf-HC2 domain-containing protein</fullName>
    </submittedName>
</protein>
<gene>
    <name evidence="2" type="ORF">D7X12_09490</name>
</gene>
<dbReference type="AlphaFoldDB" id="A0A3A8NMS1"/>
<sequence>MTTADCPNLSAFVDGGLPPEDQDGFRAHLASCEVCWVRLHELLQVDVLGRMAFAEEAEVREAASAPWPQP</sequence>
<name>A0A3A8NMS1_9BACT</name>
<dbReference type="InterPro" id="IPR041916">
    <property type="entry name" value="Anti_sigma_zinc_sf"/>
</dbReference>
<dbReference type="EMBL" id="RAWG01000044">
    <property type="protein sequence ID" value="RKH44789.1"/>
    <property type="molecule type" value="Genomic_DNA"/>
</dbReference>
<proteinExistence type="predicted"/>
<keyword evidence="3" id="KW-1185">Reference proteome</keyword>
<organism evidence="2 3">
    <name type="scientific">Corallococcus sicarius</name>
    <dbReference type="NCBI Taxonomy" id="2316726"/>
    <lineage>
        <taxon>Bacteria</taxon>
        <taxon>Pseudomonadati</taxon>
        <taxon>Myxococcota</taxon>
        <taxon>Myxococcia</taxon>
        <taxon>Myxococcales</taxon>
        <taxon>Cystobacterineae</taxon>
        <taxon>Myxococcaceae</taxon>
        <taxon>Corallococcus</taxon>
    </lineage>
</organism>
<dbReference type="RefSeq" id="WP_147443591.1">
    <property type="nucleotide sequence ID" value="NZ_RAWG01000044.1"/>
</dbReference>
<evidence type="ECO:0000259" key="1">
    <source>
        <dbReference type="Pfam" id="PF13490"/>
    </source>
</evidence>
<reference evidence="3" key="1">
    <citation type="submission" date="2018-09" db="EMBL/GenBank/DDBJ databases">
        <authorList>
            <person name="Livingstone P.G."/>
            <person name="Whitworth D.E."/>
        </authorList>
    </citation>
    <scope>NUCLEOTIDE SEQUENCE [LARGE SCALE GENOMIC DNA]</scope>
    <source>
        <strain evidence="3">CA040B</strain>
    </source>
</reference>
<feature type="non-terminal residue" evidence="2">
    <location>
        <position position="70"/>
    </location>
</feature>
<dbReference type="Gene3D" id="1.10.10.1320">
    <property type="entry name" value="Anti-sigma factor, zinc-finger domain"/>
    <property type="match status" value="1"/>
</dbReference>
<accession>A0A3A8NMS1</accession>
<feature type="domain" description="Putative zinc-finger" evidence="1">
    <location>
        <begin position="8"/>
        <end position="35"/>
    </location>
</feature>
<dbReference type="Proteomes" id="UP000273405">
    <property type="component" value="Unassembled WGS sequence"/>
</dbReference>
<evidence type="ECO:0000313" key="2">
    <source>
        <dbReference type="EMBL" id="RKH44789.1"/>
    </source>
</evidence>